<dbReference type="Proteomes" id="UP000460412">
    <property type="component" value="Unassembled WGS sequence"/>
</dbReference>
<proteinExistence type="predicted"/>
<evidence type="ECO:0000256" key="5">
    <source>
        <dbReference type="ARBA" id="ARBA00023136"/>
    </source>
</evidence>
<evidence type="ECO:0000313" key="8">
    <source>
        <dbReference type="Proteomes" id="UP000460412"/>
    </source>
</evidence>
<evidence type="ECO:0000256" key="4">
    <source>
        <dbReference type="ARBA" id="ARBA00022989"/>
    </source>
</evidence>
<feature type="transmembrane region" description="Helical" evidence="6">
    <location>
        <begin position="369"/>
        <end position="394"/>
    </location>
</feature>
<accession>A0A7X3SHU7</accession>
<organism evidence="7 8">
    <name type="scientific">Sporofaciens musculi</name>
    <dbReference type="NCBI Taxonomy" id="2681861"/>
    <lineage>
        <taxon>Bacteria</taxon>
        <taxon>Bacillati</taxon>
        <taxon>Bacillota</taxon>
        <taxon>Clostridia</taxon>
        <taxon>Lachnospirales</taxon>
        <taxon>Lachnospiraceae</taxon>
        <taxon>Sporofaciens</taxon>
    </lineage>
</organism>
<evidence type="ECO:0000256" key="3">
    <source>
        <dbReference type="ARBA" id="ARBA00022692"/>
    </source>
</evidence>
<protein>
    <submittedName>
        <fullName evidence="7">Sugar isomerase</fullName>
    </submittedName>
</protein>
<name>A0A7X3SHU7_9FIRM</name>
<feature type="transmembrane region" description="Helical" evidence="6">
    <location>
        <begin position="172"/>
        <end position="192"/>
    </location>
</feature>
<sequence>MFSKVVTLIIGIILPKLYIDSFGSEVNGLLSSISNILIYINLLEAGVGSASTQALYKAIKEKKQDDINGILAATDKFYKRTGIFFFLIVCILAILYPVCVESEISYLLVVVLILLSALPSALRYFFQGKYTILLNADNRAYVLNTLTLVINLATNLSKAVLIILGFNVLAVQIVSAFISVLQMFIILVYIKHRYKKLDLSAKPDELAISKKKYAMVHMVTATIFSHIDVLVLTLFTNLKVVSVYTVYNMIYVQLSQVLKGISNSLNASFGQLYYEDRERFGNMYKLFAVVYRYLTVTVMATAGIMTLPFLKLYTSTFHDINYVDKILPLLFVSAMYLETVRWPEVLGINTTGHFKETALAAVMEMMINLVLSVALAVKFDIYGVLVATTIALLYRTLEMIHFVNKYVIFKKWKKDMIYVLFSWLFSLLMTYFSYVIIGEPQGYLALILLAGEVFVIVSVAQVFLSFLFYRIELLYIVKKVVEITKI</sequence>
<dbReference type="PANTHER" id="PTHR30250">
    <property type="entry name" value="PST FAMILY PREDICTED COLANIC ACID TRANSPORTER"/>
    <property type="match status" value="1"/>
</dbReference>
<gene>
    <name evidence="7" type="ORF">GN277_05135</name>
</gene>
<keyword evidence="3 6" id="KW-0812">Transmembrane</keyword>
<dbReference type="PANTHER" id="PTHR30250:SF11">
    <property type="entry name" value="O-ANTIGEN TRANSPORTER-RELATED"/>
    <property type="match status" value="1"/>
</dbReference>
<evidence type="ECO:0000256" key="6">
    <source>
        <dbReference type="SAM" id="Phobius"/>
    </source>
</evidence>
<dbReference type="InterPro" id="IPR050833">
    <property type="entry name" value="Poly_Biosynth_Transport"/>
</dbReference>
<keyword evidence="8" id="KW-1185">Reference proteome</keyword>
<keyword evidence="4 6" id="KW-1133">Transmembrane helix</keyword>
<keyword evidence="7" id="KW-0413">Isomerase</keyword>
<dbReference type="EMBL" id="WUQX01000001">
    <property type="protein sequence ID" value="MXP74785.1"/>
    <property type="molecule type" value="Genomic_DNA"/>
</dbReference>
<dbReference type="GO" id="GO:0016853">
    <property type="term" value="F:isomerase activity"/>
    <property type="evidence" value="ECO:0007669"/>
    <property type="project" value="UniProtKB-KW"/>
</dbReference>
<feature type="transmembrane region" description="Helical" evidence="6">
    <location>
        <begin position="443"/>
        <end position="469"/>
    </location>
</feature>
<evidence type="ECO:0000256" key="2">
    <source>
        <dbReference type="ARBA" id="ARBA00022475"/>
    </source>
</evidence>
<feature type="transmembrane region" description="Helical" evidence="6">
    <location>
        <begin position="146"/>
        <end position="166"/>
    </location>
</feature>
<reference evidence="7 8" key="1">
    <citation type="submission" date="2019-12" db="EMBL/GenBank/DDBJ databases">
        <title>Sporaefaciens musculi gen. nov., sp. nov., a novel bacterium isolated from the caecum of an obese mouse.</title>
        <authorList>
            <person name="Rasmussen T.S."/>
            <person name="Streidl T."/>
            <person name="Hitch T.C.A."/>
            <person name="Wortmann E."/>
            <person name="Deptula P."/>
            <person name="Hansen M."/>
            <person name="Nielsen D.S."/>
            <person name="Clavel T."/>
            <person name="Vogensen F.K."/>
        </authorList>
    </citation>
    <scope>NUCLEOTIDE SEQUENCE [LARGE SCALE GENOMIC DNA]</scope>
    <source>
        <strain evidence="7 8">WCA-9-b2</strain>
    </source>
</reference>
<feature type="transmembrane region" description="Helical" evidence="6">
    <location>
        <begin position="104"/>
        <end position="126"/>
    </location>
</feature>
<feature type="transmembrane region" description="Helical" evidence="6">
    <location>
        <begin position="290"/>
        <end position="310"/>
    </location>
</feature>
<comment type="subcellular location">
    <subcellularLocation>
        <location evidence="1">Cell membrane</location>
        <topology evidence="1">Multi-pass membrane protein</topology>
    </subcellularLocation>
</comment>
<comment type="caution">
    <text evidence="7">The sequence shown here is derived from an EMBL/GenBank/DDBJ whole genome shotgun (WGS) entry which is preliminary data.</text>
</comment>
<evidence type="ECO:0000313" key="7">
    <source>
        <dbReference type="EMBL" id="MXP74785.1"/>
    </source>
</evidence>
<dbReference type="RefSeq" id="WP_159750123.1">
    <property type="nucleotide sequence ID" value="NZ_WUQX01000001.1"/>
</dbReference>
<feature type="transmembrane region" description="Helical" evidence="6">
    <location>
        <begin position="77"/>
        <end position="98"/>
    </location>
</feature>
<feature type="transmembrane region" description="Helical" evidence="6">
    <location>
        <begin position="415"/>
        <end position="437"/>
    </location>
</feature>
<keyword evidence="5 6" id="KW-0472">Membrane</keyword>
<keyword evidence="2" id="KW-1003">Cell membrane</keyword>
<dbReference type="AlphaFoldDB" id="A0A7X3SHU7"/>
<dbReference type="GO" id="GO:0005886">
    <property type="term" value="C:plasma membrane"/>
    <property type="evidence" value="ECO:0007669"/>
    <property type="project" value="UniProtKB-SubCell"/>
</dbReference>
<evidence type="ECO:0000256" key="1">
    <source>
        <dbReference type="ARBA" id="ARBA00004651"/>
    </source>
</evidence>